<evidence type="ECO:0000313" key="8">
    <source>
        <dbReference type="EMBL" id="VWO98443.1"/>
    </source>
</evidence>
<dbReference type="GO" id="GO:0042183">
    <property type="term" value="P:formate catabolic process"/>
    <property type="evidence" value="ECO:0007669"/>
    <property type="project" value="UniProtKB-UniRule"/>
</dbReference>
<feature type="domain" description="D-isomer specific 2-hydroxyacid dehydrogenase NAD-binding" evidence="7">
    <location>
        <begin position="155"/>
        <end position="326"/>
    </location>
</feature>
<dbReference type="EMBL" id="LR726948">
    <property type="protein sequence ID" value="VWO98443.1"/>
    <property type="molecule type" value="Genomic_DNA"/>
</dbReference>
<feature type="binding site" evidence="5">
    <location>
        <begin position="200"/>
        <end position="201"/>
    </location>
    <ligand>
        <name>NAD(+)</name>
        <dbReference type="ChEBI" id="CHEBI:57540"/>
    </ligand>
</feature>
<dbReference type="PROSITE" id="PS00671">
    <property type="entry name" value="D_2_HYDROXYACID_DH_3"/>
    <property type="match status" value="1"/>
</dbReference>
<dbReference type="GO" id="GO:0008863">
    <property type="term" value="F:formate dehydrogenase (NAD+) activity"/>
    <property type="evidence" value="ECO:0007669"/>
    <property type="project" value="UniProtKB-UniRule"/>
</dbReference>
<dbReference type="GO" id="GO:0016616">
    <property type="term" value="F:oxidoreductase activity, acting on the CH-OH group of donors, NAD or NADP as acceptor"/>
    <property type="evidence" value="ECO:0007669"/>
    <property type="project" value="InterPro"/>
</dbReference>
<evidence type="ECO:0000259" key="7">
    <source>
        <dbReference type="Pfam" id="PF02826"/>
    </source>
</evidence>
<keyword evidence="3 5" id="KW-0560">Oxidoreductase</keyword>
<dbReference type="InterPro" id="IPR006140">
    <property type="entry name" value="D-isomer_DH_NAD-bd"/>
</dbReference>
<dbReference type="GO" id="GO:0005829">
    <property type="term" value="C:cytosol"/>
    <property type="evidence" value="ECO:0007669"/>
    <property type="project" value="TreeGrafter"/>
</dbReference>
<dbReference type="InterPro" id="IPR033689">
    <property type="entry name" value="FDH_NAD-dep"/>
</dbReference>
<comment type="subcellular location">
    <subcellularLocation>
        <location evidence="5">Cytoplasm</location>
    </subcellularLocation>
</comment>
<name>A0A5K1K1T9_9APHY</name>
<dbReference type="InterPro" id="IPR006139">
    <property type="entry name" value="D-isomer_2_OHA_DH_cat_dom"/>
</dbReference>
<evidence type="ECO:0000256" key="5">
    <source>
        <dbReference type="HAMAP-Rule" id="MF_03210"/>
    </source>
</evidence>
<feature type="binding site" evidence="5">
    <location>
        <position position="145"/>
    </location>
    <ligand>
        <name>substrate</name>
    </ligand>
</feature>
<comment type="function">
    <text evidence="5">Catalyzes the NAD(+)-dependent oxidation of formate to carbon dioxide. Formate oxidation is the final step in the methanol oxidation pathway in methylotrophic microorganisms. Has a role in the detoxification of exogenous formate in non-methylotrophic organisms.</text>
</comment>
<comment type="caution">
    <text evidence="5">Lacks conserved residue(s) required for the propagation of feature annotation.</text>
</comment>
<evidence type="ECO:0000256" key="1">
    <source>
        <dbReference type="ARBA" id="ARBA00000455"/>
    </source>
</evidence>
<dbReference type="GO" id="GO:0051287">
    <property type="term" value="F:NAD binding"/>
    <property type="evidence" value="ECO:0007669"/>
    <property type="project" value="InterPro"/>
</dbReference>
<feature type="domain" description="D-isomer specific 2-hydroxyacid dehydrogenase catalytic" evidence="6">
    <location>
        <begin position="62"/>
        <end position="364"/>
    </location>
</feature>
<accession>A0A5K1K1T9</accession>
<feature type="site" description="Important for catalytic activity" evidence="5">
    <location>
        <position position="284"/>
    </location>
</feature>
<feature type="binding site" evidence="5">
    <location>
        <begin position="337"/>
        <end position="340"/>
    </location>
    <ligand>
        <name>NAD(+)</name>
        <dbReference type="ChEBI" id="CHEBI:57540"/>
    </ligand>
</feature>
<dbReference type="Gene3D" id="3.40.50.720">
    <property type="entry name" value="NAD(P)-binding Rossmann-like Domain"/>
    <property type="match status" value="2"/>
</dbReference>
<proteinExistence type="inferred from homology"/>
<dbReference type="PROSITE" id="PS00065">
    <property type="entry name" value="D_2_HYDROXYACID_DH_1"/>
    <property type="match status" value="1"/>
</dbReference>
<feature type="binding site" evidence="5">
    <location>
        <begin position="256"/>
        <end position="260"/>
    </location>
    <ligand>
        <name>NAD(+)</name>
        <dbReference type="ChEBI" id="CHEBI:57540"/>
    </ligand>
</feature>
<organism evidence="8">
    <name type="scientific">Ganoderma boninense</name>
    <dbReference type="NCBI Taxonomy" id="34458"/>
    <lineage>
        <taxon>Eukaryota</taxon>
        <taxon>Fungi</taxon>
        <taxon>Dikarya</taxon>
        <taxon>Basidiomycota</taxon>
        <taxon>Agaricomycotina</taxon>
        <taxon>Agaricomycetes</taxon>
        <taxon>Polyporales</taxon>
        <taxon>Polyporaceae</taxon>
        <taxon>Ganoderma</taxon>
    </lineage>
</organism>
<dbReference type="AlphaFoldDB" id="A0A5K1K1T9"/>
<dbReference type="PROSITE" id="PS00670">
    <property type="entry name" value="D_2_HYDROXYACID_DH_2"/>
    <property type="match status" value="1"/>
</dbReference>
<feature type="binding site" evidence="5">
    <location>
        <position position="121"/>
    </location>
    <ligand>
        <name>substrate</name>
    </ligand>
</feature>
<reference evidence="8" key="1">
    <citation type="submission" date="2019-10" db="EMBL/GenBank/DDBJ databases">
        <authorList>
            <person name="Nor Muhammad N."/>
        </authorList>
    </citation>
    <scope>NUCLEOTIDE SEQUENCE</scope>
</reference>
<feature type="binding site" evidence="5">
    <location>
        <position position="221"/>
    </location>
    <ligand>
        <name>NAD(+)</name>
        <dbReference type="ChEBI" id="CHEBI:57540"/>
    </ligand>
</feature>
<dbReference type="SUPFAM" id="SSF51735">
    <property type="entry name" value="NAD(P)-binding Rossmann-fold domains"/>
    <property type="match status" value="1"/>
</dbReference>
<comment type="catalytic activity">
    <reaction evidence="1 5">
        <text>formate + NAD(+) = CO2 + NADH</text>
        <dbReference type="Rhea" id="RHEA:15985"/>
        <dbReference type="ChEBI" id="CHEBI:15740"/>
        <dbReference type="ChEBI" id="CHEBI:16526"/>
        <dbReference type="ChEBI" id="CHEBI:57540"/>
        <dbReference type="ChEBI" id="CHEBI:57945"/>
        <dbReference type="EC" id="1.17.1.9"/>
    </reaction>
</comment>
<evidence type="ECO:0000256" key="4">
    <source>
        <dbReference type="ARBA" id="ARBA00023027"/>
    </source>
</evidence>
<dbReference type="InterPro" id="IPR036291">
    <property type="entry name" value="NAD(P)-bd_dom_sf"/>
</dbReference>
<dbReference type="HAMAP" id="MF_03210">
    <property type="entry name" value="Formate_dehydrogenase"/>
    <property type="match status" value="1"/>
</dbReference>
<keyword evidence="5" id="KW-0963">Cytoplasm</keyword>
<keyword evidence="4 5" id="KW-0520">NAD</keyword>
<comment type="subunit">
    <text evidence="5">Homodimer.</text>
</comment>
<feature type="binding site" evidence="5">
    <location>
        <position position="382"/>
    </location>
    <ligand>
        <name>NAD(+)</name>
        <dbReference type="ChEBI" id="CHEBI:57540"/>
    </ligand>
</feature>
<dbReference type="Pfam" id="PF00389">
    <property type="entry name" value="2-Hacid_dh"/>
    <property type="match status" value="1"/>
</dbReference>
<dbReference type="SUPFAM" id="SSF52283">
    <property type="entry name" value="Formate/glycerate dehydrogenase catalytic domain-like"/>
    <property type="match status" value="1"/>
</dbReference>
<dbReference type="NCBIfam" id="NF005750">
    <property type="entry name" value="PRK07574.1"/>
    <property type="match status" value="1"/>
</dbReference>
<dbReference type="Pfam" id="PF02826">
    <property type="entry name" value="2-Hacid_dh_C"/>
    <property type="match status" value="1"/>
</dbReference>
<comment type="similarity">
    <text evidence="5">Belongs to the D-isomer specific 2-hydroxyacid dehydrogenase family. FDH subfamily.</text>
</comment>
<dbReference type="InterPro" id="IPR029753">
    <property type="entry name" value="D-isomer_DH_CS"/>
</dbReference>
<sequence length="386" mass="42322">MSFLNASAPALKRGIASTATKTHVPNRGMKILAVLYKGGEAAKQEPRLLGTIENQLGIRQWLESQGHEYIVTDDKEGPNSIFQQHIEDAEVLITTPFHPGYLTRELIAKAKNLKVCVTAGVGSDHIDLDAAVERDIQVLEVTGSNVVSVAEHVVMNILLLVRNFVPAHEMIGRGEWQVSDVARNAFDLEGKVIGTLGAGRIGYRMLERLQPFNPKELLYYDYNPLPTDAAAKVGARRVEDLKDFVSQCDIVTINAPLHDGTKGLINAELLKHFKKGAWIVNTARGAICNTEDVAAALKSGQINGYAGDVWNVQPAPKDHPWRYMKNPLGGGNGMVPHYSGTTLDAQARYAQGTKQILENYFQDKAQDPANIIVGVGKYETKSYGQR</sequence>
<dbReference type="PANTHER" id="PTHR42938:SF9">
    <property type="entry name" value="FORMATE DEHYDROGENASE 1"/>
    <property type="match status" value="1"/>
</dbReference>
<dbReference type="EC" id="1.17.1.9" evidence="2 5"/>
<evidence type="ECO:0000259" key="6">
    <source>
        <dbReference type="Pfam" id="PF00389"/>
    </source>
</evidence>
<feature type="binding site" evidence="5">
    <location>
        <position position="308"/>
    </location>
    <ligand>
        <name>NAD(+)</name>
        <dbReference type="ChEBI" id="CHEBI:57540"/>
    </ligand>
</feature>
<protein>
    <recommendedName>
        <fullName evidence="2 5">Formate dehydrogenase</fullName>
        <shortName evidence="5">FDH</shortName>
        <ecNumber evidence="2 5">1.17.1.9</ecNumber>
    </recommendedName>
    <alternativeName>
        <fullName evidence="5">NAD-dependent formate dehydrogenase</fullName>
    </alternativeName>
</protein>
<dbReference type="PANTHER" id="PTHR42938">
    <property type="entry name" value="FORMATE DEHYDROGENASE 1"/>
    <property type="match status" value="1"/>
</dbReference>
<dbReference type="FunFam" id="3.40.50.720:FF:000057">
    <property type="entry name" value="Formate dehydrogenase"/>
    <property type="match status" value="1"/>
</dbReference>
<evidence type="ECO:0000256" key="3">
    <source>
        <dbReference type="ARBA" id="ARBA00023002"/>
    </source>
</evidence>
<evidence type="ECO:0000256" key="2">
    <source>
        <dbReference type="ARBA" id="ARBA00013128"/>
    </source>
</evidence>
<dbReference type="InterPro" id="IPR029752">
    <property type="entry name" value="D-isomer_DH_CS1"/>
</dbReference>
<dbReference type="CDD" id="cd05302">
    <property type="entry name" value="FDH"/>
    <property type="match status" value="1"/>
</dbReference>
<feature type="site" description="Important for catalytic activity" evidence="5">
    <location>
        <position position="337"/>
    </location>
</feature>
<gene>
    <name evidence="8" type="primary">P83774</name>
</gene>
<feature type="binding site" evidence="5">
    <location>
        <position position="282"/>
    </location>
    <ligand>
        <name>NAD(+)</name>
        <dbReference type="ChEBI" id="CHEBI:57540"/>
    </ligand>
</feature>